<evidence type="ECO:0000313" key="3">
    <source>
        <dbReference type="Proteomes" id="UP000030988"/>
    </source>
</evidence>
<gene>
    <name evidence="2" type="ORF">PK98_02355</name>
</gene>
<comment type="caution">
    <text evidence="2">The sequence shown here is derived from an EMBL/GenBank/DDBJ whole genome shotgun (WGS) entry which is preliminary data.</text>
</comment>
<dbReference type="InterPro" id="IPR029058">
    <property type="entry name" value="AB_hydrolase_fold"/>
</dbReference>
<organism evidence="2 3">
    <name type="scientific">Croceibacterium mercuriale</name>
    <dbReference type="NCBI Taxonomy" id="1572751"/>
    <lineage>
        <taxon>Bacteria</taxon>
        <taxon>Pseudomonadati</taxon>
        <taxon>Pseudomonadota</taxon>
        <taxon>Alphaproteobacteria</taxon>
        <taxon>Sphingomonadales</taxon>
        <taxon>Erythrobacteraceae</taxon>
        <taxon>Croceibacterium</taxon>
    </lineage>
</organism>
<sequence>MPGTGPFPAIKEVVSGLPDHVLYRPAQLDGLGQTRLGVLLWGNGGCRADGASARQHLLEIASHGYVAIAPGSIRSGPGAPPAPPAERPHAGDAFPPVETTPEDMVAALDWLLAENARPGSGWYQRIDPVAIAVAGHSCGGLQAIKLSADPRIATTIVQNSGVLNPGSGNPIRGLTVDKAELNNLHAPVLYVLGGQGDVAWPNGMDDYARIDHVPVAAADLDVGHGGTFDQPNGGRAAQIVWRWLDWQLRGDQAAGTWFAGEDCQLCTSREWQYASKRL</sequence>
<name>A0A0B2BYZ3_9SPHN</name>
<accession>A0A0B2BYZ3</accession>
<dbReference type="Proteomes" id="UP000030988">
    <property type="component" value="Unassembled WGS sequence"/>
</dbReference>
<evidence type="ECO:0000313" key="2">
    <source>
        <dbReference type="EMBL" id="KHL26669.1"/>
    </source>
</evidence>
<reference evidence="2 3" key="1">
    <citation type="submission" date="2014-11" db="EMBL/GenBank/DDBJ databases">
        <title>Draft genome sequence of Kirrobacter mercurialis.</title>
        <authorList>
            <person name="Coil D.A."/>
            <person name="Eisen J.A."/>
        </authorList>
    </citation>
    <scope>NUCLEOTIDE SEQUENCE [LARGE SCALE GENOMIC DNA]</scope>
    <source>
        <strain evidence="2 3">Coronado</strain>
    </source>
</reference>
<feature type="region of interest" description="Disordered" evidence="1">
    <location>
        <begin position="72"/>
        <end position="98"/>
    </location>
</feature>
<keyword evidence="3" id="KW-1185">Reference proteome</keyword>
<proteinExistence type="predicted"/>
<dbReference type="PANTHER" id="PTHR33428">
    <property type="entry name" value="CHLOROPHYLLASE-2, CHLOROPLASTIC"/>
    <property type="match status" value="1"/>
</dbReference>
<dbReference type="SUPFAM" id="SSF53474">
    <property type="entry name" value="alpha/beta-Hydrolases"/>
    <property type="match status" value="1"/>
</dbReference>
<dbReference type="EMBL" id="JTDN01000001">
    <property type="protein sequence ID" value="KHL26669.1"/>
    <property type="molecule type" value="Genomic_DNA"/>
</dbReference>
<dbReference type="STRING" id="1572751.PK98_02355"/>
<dbReference type="AlphaFoldDB" id="A0A0B2BYZ3"/>
<dbReference type="OrthoDB" id="9812672at2"/>
<dbReference type="PANTHER" id="PTHR33428:SF14">
    <property type="entry name" value="CARBOXYLESTERASE TYPE B DOMAIN-CONTAINING PROTEIN"/>
    <property type="match status" value="1"/>
</dbReference>
<evidence type="ECO:0000256" key="1">
    <source>
        <dbReference type="SAM" id="MobiDB-lite"/>
    </source>
</evidence>
<protein>
    <submittedName>
        <fullName evidence="2">Uncharacterized protein</fullName>
    </submittedName>
</protein>
<dbReference type="Gene3D" id="3.40.50.1820">
    <property type="entry name" value="alpha/beta hydrolase"/>
    <property type="match status" value="1"/>
</dbReference>